<dbReference type="AlphaFoldDB" id="A0A7N0VCR1"/>
<dbReference type="InterPro" id="IPR017451">
    <property type="entry name" value="F-box-assoc_interact_dom"/>
</dbReference>
<dbReference type="Gene3D" id="1.20.1280.50">
    <property type="match status" value="1"/>
</dbReference>
<dbReference type="CDD" id="cd06661">
    <property type="entry name" value="GGCT_like"/>
    <property type="match status" value="1"/>
</dbReference>
<keyword evidence="9" id="KW-1185">Reference proteome</keyword>
<dbReference type="SUPFAM" id="SSF81383">
    <property type="entry name" value="F-box domain"/>
    <property type="match status" value="1"/>
</dbReference>
<dbReference type="InterPro" id="IPR001810">
    <property type="entry name" value="F-box_dom"/>
</dbReference>
<sequence length="321" mass="37043">MAGRTENQLQLSLSSSGPEETKKADDEAVKELPEYLVYSILLLLPLKILLRFCCVSKQWRDVITSRRFYLDRRPVQSGSASNPVVDDIVHWFVKKQQMLFRMAIHRVWGGGGHDPQESLGVDVPFFDDGSEPHEEDFFHVSSLSCDGLLCVVYQGHLANRIIVWNPYARKSRSVSWPVEFEDDCFDQSVFVGFGYDEAVSDYKVVVVKSPDSVSGAWPIQVLLGITPPELEVLDAFEDVEYERRDVELSLEDSSEKLHAYAYVWENKNDANLYGDWDFEAWKRDHLKDFAAMTKDFMKELEQPESKPRVATYEQFYEQDKQ</sequence>
<dbReference type="GO" id="GO:0016746">
    <property type="term" value="F:acyltransferase activity"/>
    <property type="evidence" value="ECO:0007669"/>
    <property type="project" value="UniProtKB-KW"/>
</dbReference>
<evidence type="ECO:0000313" key="9">
    <source>
        <dbReference type="Proteomes" id="UP000594263"/>
    </source>
</evidence>
<comment type="similarity">
    <text evidence="2">Belongs to the gamma-glutamylcyclotransferase family.</text>
</comment>
<dbReference type="InterPro" id="IPR006527">
    <property type="entry name" value="F-box-assoc_dom_typ1"/>
</dbReference>
<keyword evidence="4" id="KW-0012">Acyltransferase</keyword>
<dbReference type="InterPro" id="IPR013024">
    <property type="entry name" value="GGCT-like"/>
</dbReference>
<evidence type="ECO:0000256" key="4">
    <source>
        <dbReference type="ARBA" id="ARBA00023315"/>
    </source>
</evidence>
<dbReference type="NCBIfam" id="TIGR01640">
    <property type="entry name" value="F_box_assoc_1"/>
    <property type="match status" value="1"/>
</dbReference>
<evidence type="ECO:0000256" key="1">
    <source>
        <dbReference type="ARBA" id="ARBA00002782"/>
    </source>
</evidence>
<dbReference type="InterPro" id="IPR045038">
    <property type="entry name" value="AIG2-like"/>
</dbReference>
<dbReference type="InterPro" id="IPR036568">
    <property type="entry name" value="GGCT-like_sf"/>
</dbReference>
<comment type="function">
    <text evidence="1">Putative gamma-glutamylcyclotransferase.</text>
</comment>
<organism evidence="8 9">
    <name type="scientific">Kalanchoe fedtschenkoi</name>
    <name type="common">Lavender scallops</name>
    <name type="synonym">South American air plant</name>
    <dbReference type="NCBI Taxonomy" id="63787"/>
    <lineage>
        <taxon>Eukaryota</taxon>
        <taxon>Viridiplantae</taxon>
        <taxon>Streptophyta</taxon>
        <taxon>Embryophyta</taxon>
        <taxon>Tracheophyta</taxon>
        <taxon>Spermatophyta</taxon>
        <taxon>Magnoliopsida</taxon>
        <taxon>eudicotyledons</taxon>
        <taxon>Gunneridae</taxon>
        <taxon>Pentapetalae</taxon>
        <taxon>Saxifragales</taxon>
        <taxon>Crassulaceae</taxon>
        <taxon>Kalanchoe</taxon>
    </lineage>
</organism>
<feature type="domain" description="F-box" evidence="7">
    <location>
        <begin position="26"/>
        <end position="72"/>
    </location>
</feature>
<accession>A0A7N0VCR1</accession>
<protein>
    <recommendedName>
        <fullName evidence="5">Putative gamma-glutamylcyclotransferase</fullName>
    </recommendedName>
</protein>
<evidence type="ECO:0000259" key="7">
    <source>
        <dbReference type="PROSITE" id="PS50181"/>
    </source>
</evidence>
<evidence type="ECO:0000313" key="8">
    <source>
        <dbReference type="EnsemblPlants" id="Kaladp0578s0003.1.v1.1"/>
    </source>
</evidence>
<dbReference type="Proteomes" id="UP000594263">
    <property type="component" value="Unplaced"/>
</dbReference>
<dbReference type="Gene3D" id="6.10.250.210">
    <property type="match status" value="1"/>
</dbReference>
<evidence type="ECO:0000256" key="6">
    <source>
        <dbReference type="SAM" id="MobiDB-lite"/>
    </source>
</evidence>
<name>A0A7N0VCR1_KALFE</name>
<keyword evidence="3" id="KW-0808">Transferase</keyword>
<dbReference type="SMART" id="SM00256">
    <property type="entry name" value="FBOX"/>
    <property type="match status" value="1"/>
</dbReference>
<feature type="region of interest" description="Disordered" evidence="6">
    <location>
        <begin position="1"/>
        <end position="25"/>
    </location>
</feature>
<dbReference type="PANTHER" id="PTHR31544:SF2">
    <property type="entry name" value="AIG2-LIKE PROTEIN D"/>
    <property type="match status" value="1"/>
</dbReference>
<reference evidence="8" key="1">
    <citation type="submission" date="2021-01" db="UniProtKB">
        <authorList>
            <consortium name="EnsemblPlants"/>
        </authorList>
    </citation>
    <scope>IDENTIFICATION</scope>
</reference>
<dbReference type="InterPro" id="IPR009288">
    <property type="entry name" value="AIG2-like_dom"/>
</dbReference>
<dbReference type="Pfam" id="PF00646">
    <property type="entry name" value="F-box"/>
    <property type="match status" value="1"/>
</dbReference>
<dbReference type="SUPFAM" id="SSF110857">
    <property type="entry name" value="Gamma-glutamyl cyclotransferase-like"/>
    <property type="match status" value="1"/>
</dbReference>
<dbReference type="Pfam" id="PF07734">
    <property type="entry name" value="FBA_1"/>
    <property type="match status" value="1"/>
</dbReference>
<proteinExistence type="inferred from homology"/>
<dbReference type="Gramene" id="Kaladp0578s0003.1.v1.1">
    <property type="protein sequence ID" value="Kaladp0578s0003.1.v1.1"/>
    <property type="gene ID" value="Kaladp0578s0003.v1.1"/>
</dbReference>
<evidence type="ECO:0000256" key="2">
    <source>
        <dbReference type="ARBA" id="ARBA00008861"/>
    </source>
</evidence>
<evidence type="ECO:0000256" key="3">
    <source>
        <dbReference type="ARBA" id="ARBA00022679"/>
    </source>
</evidence>
<dbReference type="EnsemblPlants" id="Kaladp0578s0003.1.v1.1">
    <property type="protein sequence ID" value="Kaladp0578s0003.1.v1.1"/>
    <property type="gene ID" value="Kaladp0578s0003.v1.1"/>
</dbReference>
<dbReference type="InterPro" id="IPR036047">
    <property type="entry name" value="F-box-like_dom_sf"/>
</dbReference>
<evidence type="ECO:0000256" key="5">
    <source>
        <dbReference type="ARBA" id="ARBA00030602"/>
    </source>
</evidence>
<dbReference type="Pfam" id="PF06094">
    <property type="entry name" value="GGACT"/>
    <property type="match status" value="1"/>
</dbReference>
<dbReference type="Gene3D" id="3.10.490.10">
    <property type="entry name" value="Gamma-glutamyl cyclotransferase-like"/>
    <property type="match status" value="1"/>
</dbReference>
<dbReference type="PANTHER" id="PTHR31544">
    <property type="entry name" value="AIG2-LIKE PROTEIN D"/>
    <property type="match status" value="1"/>
</dbReference>
<dbReference type="PROSITE" id="PS50181">
    <property type="entry name" value="FBOX"/>
    <property type="match status" value="1"/>
</dbReference>
<feature type="compositionally biased region" description="Polar residues" evidence="6">
    <location>
        <begin position="1"/>
        <end position="18"/>
    </location>
</feature>